<dbReference type="GO" id="GO:0016491">
    <property type="term" value="F:oxidoreductase activity"/>
    <property type="evidence" value="ECO:0007669"/>
    <property type="project" value="UniProtKB-KW"/>
</dbReference>
<evidence type="ECO:0000256" key="8">
    <source>
        <dbReference type="ARBA" id="ARBA00022723"/>
    </source>
</evidence>
<evidence type="ECO:0000256" key="11">
    <source>
        <dbReference type="ARBA" id="ARBA00023004"/>
    </source>
</evidence>
<dbReference type="AlphaFoldDB" id="A0A6C2UCP6"/>
<dbReference type="InterPro" id="IPR007419">
    <property type="entry name" value="BFD-like_2Fe2S-bd_dom"/>
</dbReference>
<dbReference type="Proteomes" id="UP000346198">
    <property type="component" value="Unassembled WGS sequence"/>
</dbReference>
<accession>A0A6C2UCP6</accession>
<dbReference type="Gene3D" id="1.10.10.1100">
    <property type="entry name" value="BFD-like [2Fe-2S]-binding domain"/>
    <property type="match status" value="1"/>
</dbReference>
<keyword evidence="11" id="KW-0408">Iron</keyword>
<evidence type="ECO:0000259" key="13">
    <source>
        <dbReference type="Pfam" id="PF04324"/>
    </source>
</evidence>
<keyword evidence="10" id="KW-0560">Oxidoreductase</keyword>
<dbReference type="GO" id="GO:0051536">
    <property type="term" value="F:iron-sulfur cluster binding"/>
    <property type="evidence" value="ECO:0007669"/>
    <property type="project" value="UniProtKB-KW"/>
</dbReference>
<dbReference type="PANTHER" id="PTHR43809:SF1">
    <property type="entry name" value="NITRITE REDUCTASE (NADH) LARGE SUBUNIT"/>
    <property type="match status" value="1"/>
</dbReference>
<evidence type="ECO:0000256" key="1">
    <source>
        <dbReference type="ARBA" id="ARBA00001929"/>
    </source>
</evidence>
<keyword evidence="6" id="KW-0349">Heme</keyword>
<dbReference type="GO" id="GO:0046872">
    <property type="term" value="F:metal ion binding"/>
    <property type="evidence" value="ECO:0007669"/>
    <property type="project" value="UniProtKB-KW"/>
</dbReference>
<evidence type="ECO:0000256" key="7">
    <source>
        <dbReference type="ARBA" id="ARBA00022630"/>
    </source>
</evidence>
<comment type="cofactor">
    <cofactor evidence="3">
        <name>FAD</name>
        <dbReference type="ChEBI" id="CHEBI:57692"/>
    </cofactor>
</comment>
<dbReference type="Pfam" id="PF04324">
    <property type="entry name" value="Fer2_BFD"/>
    <property type="match status" value="1"/>
</dbReference>
<dbReference type="InterPro" id="IPR052034">
    <property type="entry name" value="NasD-like"/>
</dbReference>
<comment type="pathway">
    <text evidence="4">Nitrogen metabolism; nitrate reduction (assimilation).</text>
</comment>
<comment type="cofactor">
    <cofactor evidence="2">
        <name>[4Fe-4S] cluster</name>
        <dbReference type="ChEBI" id="CHEBI:49883"/>
    </cofactor>
</comment>
<evidence type="ECO:0000256" key="9">
    <source>
        <dbReference type="ARBA" id="ARBA00022827"/>
    </source>
</evidence>
<comment type="similarity">
    <text evidence="5">Belongs to the nitrite and sulfite reductase 4Fe-4S domain family.</text>
</comment>
<sequence>MLDKKKHVVVVGNGMSSIRFCEKLQEYDAHHQYQLTIIGDELLPAYDRVALSSIFRGKTDRDLIFAEARWYEYHKIQLMLGTRIVSIDREAQTVATGNGKQIHYDRLVLATGARAHIPNIKGTDLDGVHVYRTSDDAYAICNNAEQARHAVVIGGGLLGLEAAEACKEHGAQTTLIERAPHLMACQLDAAGGQMLRSKVEALGLTVRTGEHVAALTGEHSINAVTLEGGESIPAALVVLATGIQPNDELGRDAGLAVGAKGGIAIDETTRSSDPNIYAIGECASFNDATYGLVAPGYAMAEAVAAHLGGISKTFQSSEPASQLKLLDLQVASIGNPLLEPPLAQHIVDQNTGKGVYKKLVIDPDGKHLLGAILMGETSEFGRLQKRIEEKTELPENPAEWLAPIGKPFEPELDMEDDDVVCFCNYVTKGDICRAIDRDNLKTTGDVMGVTYAAGLCGSCLDMVDAVTKHHVALRDG</sequence>
<keyword evidence="7" id="KW-0285">Flavoprotein</keyword>
<dbReference type="InterPro" id="IPR041854">
    <property type="entry name" value="BFD-like_2Fe2S-bd_dom_sf"/>
</dbReference>
<keyword evidence="12" id="KW-0411">Iron-sulfur</keyword>
<feature type="domain" description="NADH-rubredoxin oxidoreductase C-terminal" evidence="15">
    <location>
        <begin position="319"/>
        <end position="391"/>
    </location>
</feature>
<protein>
    <submittedName>
        <fullName evidence="16">Nitrite reductase [NAD(P)H]</fullName>
    </submittedName>
</protein>
<dbReference type="Pfam" id="PF07992">
    <property type="entry name" value="Pyr_redox_2"/>
    <property type="match status" value="1"/>
</dbReference>
<dbReference type="PRINTS" id="PR00368">
    <property type="entry name" value="FADPNR"/>
</dbReference>
<evidence type="ECO:0000259" key="14">
    <source>
        <dbReference type="Pfam" id="PF07992"/>
    </source>
</evidence>
<dbReference type="InterPro" id="IPR036188">
    <property type="entry name" value="FAD/NAD-bd_sf"/>
</dbReference>
<evidence type="ECO:0000256" key="12">
    <source>
        <dbReference type="ARBA" id="ARBA00023014"/>
    </source>
</evidence>
<comment type="cofactor">
    <cofactor evidence="1">
        <name>siroheme</name>
        <dbReference type="ChEBI" id="CHEBI:60052"/>
    </cofactor>
</comment>
<name>A0A6C2UCP6_9BACT</name>
<evidence type="ECO:0000256" key="2">
    <source>
        <dbReference type="ARBA" id="ARBA00001966"/>
    </source>
</evidence>
<keyword evidence="17" id="KW-1185">Reference proteome</keyword>
<gene>
    <name evidence="16" type="primary">nasD</name>
    <name evidence="16" type="ORF">SCARR_00012</name>
</gene>
<dbReference type="RefSeq" id="WP_136059505.1">
    <property type="nucleotide sequence ID" value="NZ_CAAHFH010000001.1"/>
</dbReference>
<dbReference type="SUPFAM" id="SSF51905">
    <property type="entry name" value="FAD/NAD(P)-binding domain"/>
    <property type="match status" value="2"/>
</dbReference>
<keyword evidence="9" id="KW-0274">FAD</keyword>
<feature type="domain" description="BFD-like [2Fe-2S]-binding" evidence="13">
    <location>
        <begin position="419"/>
        <end position="465"/>
    </location>
</feature>
<keyword evidence="8" id="KW-0479">Metal-binding</keyword>
<dbReference type="PRINTS" id="PR00411">
    <property type="entry name" value="PNDRDTASEI"/>
</dbReference>
<evidence type="ECO:0000313" key="17">
    <source>
        <dbReference type="Proteomes" id="UP000346198"/>
    </source>
</evidence>
<evidence type="ECO:0000256" key="6">
    <source>
        <dbReference type="ARBA" id="ARBA00022617"/>
    </source>
</evidence>
<evidence type="ECO:0000256" key="10">
    <source>
        <dbReference type="ARBA" id="ARBA00023002"/>
    </source>
</evidence>
<evidence type="ECO:0000313" key="16">
    <source>
        <dbReference type="EMBL" id="VGO17962.1"/>
    </source>
</evidence>
<dbReference type="PANTHER" id="PTHR43809">
    <property type="entry name" value="NITRITE REDUCTASE (NADH) LARGE SUBUNIT"/>
    <property type="match status" value="1"/>
</dbReference>
<dbReference type="Gene3D" id="3.50.50.60">
    <property type="entry name" value="FAD/NAD(P)-binding domain"/>
    <property type="match status" value="2"/>
</dbReference>
<proteinExistence type="inferred from homology"/>
<dbReference type="InterPro" id="IPR041575">
    <property type="entry name" value="Rubredoxin_C"/>
</dbReference>
<evidence type="ECO:0000259" key="15">
    <source>
        <dbReference type="Pfam" id="PF18267"/>
    </source>
</evidence>
<feature type="domain" description="FAD/NAD(P)-binding" evidence="14">
    <location>
        <begin position="7"/>
        <end position="287"/>
    </location>
</feature>
<organism evidence="16 17">
    <name type="scientific">Pontiella sulfatireligans</name>
    <dbReference type="NCBI Taxonomy" id="2750658"/>
    <lineage>
        <taxon>Bacteria</taxon>
        <taxon>Pseudomonadati</taxon>
        <taxon>Kiritimatiellota</taxon>
        <taxon>Kiritimatiellia</taxon>
        <taxon>Kiritimatiellales</taxon>
        <taxon>Pontiellaceae</taxon>
        <taxon>Pontiella</taxon>
    </lineage>
</organism>
<dbReference type="Pfam" id="PF18267">
    <property type="entry name" value="Rubredoxin_C"/>
    <property type="match status" value="1"/>
</dbReference>
<dbReference type="InterPro" id="IPR023753">
    <property type="entry name" value="FAD/NAD-binding_dom"/>
</dbReference>
<evidence type="ECO:0000256" key="5">
    <source>
        <dbReference type="ARBA" id="ARBA00010429"/>
    </source>
</evidence>
<evidence type="ECO:0000256" key="3">
    <source>
        <dbReference type="ARBA" id="ARBA00001974"/>
    </source>
</evidence>
<dbReference type="Gene3D" id="3.30.390.30">
    <property type="match status" value="1"/>
</dbReference>
<evidence type="ECO:0000256" key="4">
    <source>
        <dbReference type="ARBA" id="ARBA00005096"/>
    </source>
</evidence>
<dbReference type="EMBL" id="CAAHFH010000001">
    <property type="protein sequence ID" value="VGO17962.1"/>
    <property type="molecule type" value="Genomic_DNA"/>
</dbReference>
<reference evidence="16 17" key="1">
    <citation type="submission" date="2019-04" db="EMBL/GenBank/DDBJ databases">
        <authorList>
            <person name="Van Vliet M D."/>
        </authorList>
    </citation>
    <scope>NUCLEOTIDE SEQUENCE [LARGE SCALE GENOMIC DNA]</scope>
    <source>
        <strain evidence="16 17">F21</strain>
    </source>
</reference>
<dbReference type="InterPro" id="IPR016156">
    <property type="entry name" value="FAD/NAD-linked_Rdtase_dimer_sf"/>
</dbReference>